<dbReference type="GO" id="GO:0020037">
    <property type="term" value="F:heme binding"/>
    <property type="evidence" value="ECO:0007669"/>
    <property type="project" value="InterPro"/>
</dbReference>
<accession>A0A183UWR5</accession>
<gene>
    <name evidence="8" type="ORF">TCNE_LOCUS12935</name>
</gene>
<comment type="similarity">
    <text evidence="1">Belongs to the cytochrome P450 family.</text>
</comment>
<keyword evidence="7" id="KW-1133">Transmembrane helix</keyword>
<reference evidence="8 9" key="2">
    <citation type="submission" date="2018-11" db="EMBL/GenBank/DDBJ databases">
        <authorList>
            <consortium name="Pathogen Informatics"/>
        </authorList>
    </citation>
    <scope>NUCLEOTIDE SEQUENCE [LARGE SCALE GENOMIC DNA]</scope>
</reference>
<dbReference type="WBParaSite" id="TCNE_0001293501-mRNA-1">
    <property type="protein sequence ID" value="TCNE_0001293501-mRNA-1"/>
    <property type="gene ID" value="TCNE_0001293501"/>
</dbReference>
<proteinExistence type="inferred from homology"/>
<evidence type="ECO:0000256" key="3">
    <source>
        <dbReference type="ARBA" id="ARBA00022723"/>
    </source>
</evidence>
<reference evidence="10" key="1">
    <citation type="submission" date="2016-06" db="UniProtKB">
        <authorList>
            <consortium name="WormBaseParasite"/>
        </authorList>
    </citation>
    <scope>IDENTIFICATION</scope>
</reference>
<dbReference type="InterPro" id="IPR001128">
    <property type="entry name" value="Cyt_P450"/>
</dbReference>
<keyword evidence="3" id="KW-0479">Metal-binding</keyword>
<keyword evidence="7" id="KW-0472">Membrane</keyword>
<keyword evidence="5" id="KW-0408">Iron</keyword>
<evidence type="ECO:0000256" key="7">
    <source>
        <dbReference type="SAM" id="Phobius"/>
    </source>
</evidence>
<keyword evidence="2" id="KW-0349">Heme</keyword>
<dbReference type="SUPFAM" id="SSF48264">
    <property type="entry name" value="Cytochrome P450"/>
    <property type="match status" value="1"/>
</dbReference>
<evidence type="ECO:0000313" key="8">
    <source>
        <dbReference type="EMBL" id="VDM44256.1"/>
    </source>
</evidence>
<evidence type="ECO:0000313" key="10">
    <source>
        <dbReference type="WBParaSite" id="TCNE_0001293501-mRNA-1"/>
    </source>
</evidence>
<dbReference type="EMBL" id="UYWY01021488">
    <property type="protein sequence ID" value="VDM44256.1"/>
    <property type="molecule type" value="Genomic_DNA"/>
</dbReference>
<dbReference type="GO" id="GO:0005506">
    <property type="term" value="F:iron ion binding"/>
    <property type="evidence" value="ECO:0007669"/>
    <property type="project" value="InterPro"/>
</dbReference>
<dbReference type="PANTHER" id="PTHR24302:SF15">
    <property type="entry name" value="FATTY-ACID PEROXYGENASE"/>
    <property type="match status" value="1"/>
</dbReference>
<dbReference type="Pfam" id="PF00067">
    <property type="entry name" value="p450"/>
    <property type="match status" value="1"/>
</dbReference>
<keyword evidence="9" id="KW-1185">Reference proteome</keyword>
<organism evidence="9 10">
    <name type="scientific">Toxocara canis</name>
    <name type="common">Canine roundworm</name>
    <dbReference type="NCBI Taxonomy" id="6265"/>
    <lineage>
        <taxon>Eukaryota</taxon>
        <taxon>Metazoa</taxon>
        <taxon>Ecdysozoa</taxon>
        <taxon>Nematoda</taxon>
        <taxon>Chromadorea</taxon>
        <taxon>Rhabditida</taxon>
        <taxon>Spirurina</taxon>
        <taxon>Ascaridomorpha</taxon>
        <taxon>Ascaridoidea</taxon>
        <taxon>Toxocaridae</taxon>
        <taxon>Toxocara</taxon>
    </lineage>
</organism>
<evidence type="ECO:0000256" key="5">
    <source>
        <dbReference type="ARBA" id="ARBA00023004"/>
    </source>
</evidence>
<evidence type="ECO:0000256" key="4">
    <source>
        <dbReference type="ARBA" id="ARBA00023002"/>
    </source>
</evidence>
<dbReference type="GO" id="GO:0008395">
    <property type="term" value="F:steroid hydroxylase activity"/>
    <property type="evidence" value="ECO:0007669"/>
    <property type="project" value="TreeGrafter"/>
</dbReference>
<dbReference type="AlphaFoldDB" id="A0A183UWR5"/>
<feature type="transmembrane region" description="Helical" evidence="7">
    <location>
        <begin position="121"/>
        <end position="142"/>
    </location>
</feature>
<protein>
    <submittedName>
        <fullName evidence="10">Anoctamin</fullName>
    </submittedName>
</protein>
<dbReference type="Gene3D" id="1.10.630.10">
    <property type="entry name" value="Cytochrome P450"/>
    <property type="match status" value="1"/>
</dbReference>
<keyword evidence="7" id="KW-0812">Transmembrane</keyword>
<evidence type="ECO:0000313" key="9">
    <source>
        <dbReference type="Proteomes" id="UP000050794"/>
    </source>
</evidence>
<dbReference type="Proteomes" id="UP000050794">
    <property type="component" value="Unassembled WGS sequence"/>
</dbReference>
<dbReference type="InterPro" id="IPR050705">
    <property type="entry name" value="Cytochrome_P450_3A"/>
</dbReference>
<keyword evidence="6" id="KW-0503">Monooxygenase</keyword>
<keyword evidence="4" id="KW-0560">Oxidoreductase</keyword>
<sequence length="168" mass="19019">MIGFGEAAIAFYVPVFISFMVFNTMTGGVACILALAAYFLWTKQVNEYWKSQGVPGPTPNFFFGNFLQMQKGFHLYDIENARKYGPIYGGSVLGFRELNVCDVEMIKRIFIQEFPAFPERVVGSLFFIFVALQILPLTLLFCQKFHTAILVQHPPCKKNEKGEGNSVH</sequence>
<evidence type="ECO:0000256" key="1">
    <source>
        <dbReference type="ARBA" id="ARBA00010617"/>
    </source>
</evidence>
<name>A0A183UWR5_TOXCA</name>
<evidence type="ECO:0000256" key="2">
    <source>
        <dbReference type="ARBA" id="ARBA00022617"/>
    </source>
</evidence>
<feature type="transmembrane region" description="Helical" evidence="7">
    <location>
        <begin position="12"/>
        <end position="41"/>
    </location>
</feature>
<evidence type="ECO:0000256" key="6">
    <source>
        <dbReference type="ARBA" id="ARBA00023033"/>
    </source>
</evidence>
<dbReference type="GO" id="GO:0016705">
    <property type="term" value="F:oxidoreductase activity, acting on paired donors, with incorporation or reduction of molecular oxygen"/>
    <property type="evidence" value="ECO:0007669"/>
    <property type="project" value="InterPro"/>
</dbReference>
<dbReference type="PANTHER" id="PTHR24302">
    <property type="entry name" value="CYTOCHROME P450 FAMILY 3"/>
    <property type="match status" value="1"/>
</dbReference>
<dbReference type="InterPro" id="IPR036396">
    <property type="entry name" value="Cyt_P450_sf"/>
</dbReference>